<gene>
    <name evidence="2" type="ORF">X975_04089</name>
</gene>
<evidence type="ECO:0000313" key="2">
    <source>
        <dbReference type="EMBL" id="KFM66134.1"/>
    </source>
</evidence>
<evidence type="ECO:0000313" key="3">
    <source>
        <dbReference type="Proteomes" id="UP000054359"/>
    </source>
</evidence>
<reference evidence="2 3" key="1">
    <citation type="submission" date="2013-11" db="EMBL/GenBank/DDBJ databases">
        <title>Genome sequencing of Stegodyphus mimosarum.</title>
        <authorList>
            <person name="Bechsgaard J."/>
        </authorList>
    </citation>
    <scope>NUCLEOTIDE SEQUENCE [LARGE SCALE GENOMIC DNA]</scope>
</reference>
<dbReference type="Gene3D" id="3.90.1300.10">
    <property type="entry name" value="Amidase signature (AS) domain"/>
    <property type="match status" value="1"/>
</dbReference>
<accession>A0A087TLZ5</accession>
<dbReference type="Pfam" id="PF01425">
    <property type="entry name" value="Amidase"/>
    <property type="match status" value="1"/>
</dbReference>
<dbReference type="InterPro" id="IPR052739">
    <property type="entry name" value="FAAH2"/>
</dbReference>
<dbReference type="PANTHER" id="PTHR43372">
    <property type="entry name" value="FATTY-ACID AMIDE HYDROLASE"/>
    <property type="match status" value="1"/>
</dbReference>
<evidence type="ECO:0000259" key="1">
    <source>
        <dbReference type="Pfam" id="PF01425"/>
    </source>
</evidence>
<dbReference type="SUPFAM" id="SSF75304">
    <property type="entry name" value="Amidase signature (AS) enzymes"/>
    <property type="match status" value="1"/>
</dbReference>
<dbReference type="InterPro" id="IPR036928">
    <property type="entry name" value="AS_sf"/>
</dbReference>
<feature type="domain" description="Amidase" evidence="1">
    <location>
        <begin position="5"/>
        <end position="327"/>
    </location>
</feature>
<name>A0A087TLZ5_STEMI</name>
<dbReference type="GO" id="GO:0016787">
    <property type="term" value="F:hydrolase activity"/>
    <property type="evidence" value="ECO:0007669"/>
    <property type="project" value="UniProtKB-KW"/>
</dbReference>
<dbReference type="InterPro" id="IPR023631">
    <property type="entry name" value="Amidase_dom"/>
</dbReference>
<sequence>MSINLETSNKIHGRTNNPYDISRTSGGSSGGESALLSAGGSVLGLGNDLMGSIRIPCLFTGLFGHKPSRNMMFQEGSFPLFNTKLSQMLCAGPMCRYAEDLVTSMSVLSYGQTTHGKFGGAVNLRDIKIFYMLSLDANFTAPVSEDFQQAIQKVIFYFQTTCEVNSKETDIPLLEQSNSIALHCLLSATGNITEVLTSSNGYINSVKELFKWLVGISDLTLGPLACMNFAKCFLWYNESKVPHYENLAKQLNEQFDNLLDDMSVFLFPTFPVTAFHHNESCVYIPNVCYTSIFNVLGLPATQCPLGLNSQGLPIGIQIIGRKSNDALTIAFAAELEKAFGGWVPPGNKRK</sequence>
<keyword evidence="2" id="KW-0378">Hydrolase</keyword>
<dbReference type="OrthoDB" id="6423370at2759"/>
<proteinExistence type="predicted"/>
<organism evidence="2 3">
    <name type="scientific">Stegodyphus mimosarum</name>
    <name type="common">African social velvet spider</name>
    <dbReference type="NCBI Taxonomy" id="407821"/>
    <lineage>
        <taxon>Eukaryota</taxon>
        <taxon>Metazoa</taxon>
        <taxon>Ecdysozoa</taxon>
        <taxon>Arthropoda</taxon>
        <taxon>Chelicerata</taxon>
        <taxon>Arachnida</taxon>
        <taxon>Araneae</taxon>
        <taxon>Araneomorphae</taxon>
        <taxon>Entelegynae</taxon>
        <taxon>Eresoidea</taxon>
        <taxon>Eresidae</taxon>
        <taxon>Stegodyphus</taxon>
    </lineage>
</organism>
<protein>
    <submittedName>
        <fullName evidence="2">Fatty-acid amide hydrolase 2</fullName>
    </submittedName>
</protein>
<dbReference type="Proteomes" id="UP000054359">
    <property type="component" value="Unassembled WGS sequence"/>
</dbReference>
<keyword evidence="3" id="KW-1185">Reference proteome</keyword>
<dbReference type="GO" id="GO:0012505">
    <property type="term" value="C:endomembrane system"/>
    <property type="evidence" value="ECO:0007669"/>
    <property type="project" value="TreeGrafter"/>
</dbReference>
<dbReference type="AlphaFoldDB" id="A0A087TLZ5"/>
<dbReference type="EMBL" id="KK115831">
    <property type="protein sequence ID" value="KFM66134.1"/>
    <property type="molecule type" value="Genomic_DNA"/>
</dbReference>
<dbReference type="PANTHER" id="PTHR43372:SF3">
    <property type="entry name" value="AT07710P-RELATED"/>
    <property type="match status" value="1"/>
</dbReference>
<dbReference type="STRING" id="407821.A0A087TLZ5"/>
<dbReference type="OMA" id="QAGANIW"/>
<feature type="non-terminal residue" evidence="2">
    <location>
        <position position="350"/>
    </location>
</feature>